<dbReference type="KEGG" id="dpl:KGM_201802"/>
<gene>
    <name evidence="3" type="ORF">KGM_201802</name>
</gene>
<keyword evidence="4" id="KW-1185">Reference proteome</keyword>
<name>A0A212FJ17_DANPL</name>
<dbReference type="PANTHER" id="PTHR11559">
    <property type="entry name" value="CARBOXYLESTERASE"/>
    <property type="match status" value="1"/>
</dbReference>
<dbReference type="InterPro" id="IPR050309">
    <property type="entry name" value="Type-B_Carboxylest/Lipase"/>
</dbReference>
<dbReference type="InterPro" id="IPR002018">
    <property type="entry name" value="CarbesteraseB"/>
</dbReference>
<reference evidence="3 4" key="1">
    <citation type="journal article" date="2011" name="Cell">
        <title>The monarch butterfly genome yields insights into long-distance migration.</title>
        <authorList>
            <person name="Zhan S."/>
            <person name="Merlin C."/>
            <person name="Boore J.L."/>
            <person name="Reppert S.M."/>
        </authorList>
    </citation>
    <scope>NUCLEOTIDE SEQUENCE [LARGE SCALE GENOMIC DNA]</scope>
    <source>
        <strain evidence="3">F-2</strain>
    </source>
</reference>
<dbReference type="ESTHER" id="danpl-g6cm38">
    <property type="family name" value="Carb_B_Arthropoda"/>
</dbReference>
<dbReference type="Pfam" id="PF00135">
    <property type="entry name" value="COesterase"/>
    <property type="match status" value="1"/>
</dbReference>
<feature type="domain" description="Carboxylesterase type B" evidence="2">
    <location>
        <begin position="13"/>
        <end position="255"/>
    </location>
</feature>
<dbReference type="Gene3D" id="3.40.50.1820">
    <property type="entry name" value="alpha/beta hydrolase"/>
    <property type="match status" value="1"/>
</dbReference>
<dbReference type="AlphaFoldDB" id="A0A212FJ17"/>
<evidence type="ECO:0000313" key="3">
    <source>
        <dbReference type="EMBL" id="OWR53715.1"/>
    </source>
</evidence>
<dbReference type="eggNOG" id="KOG1516">
    <property type="taxonomic scope" value="Eukaryota"/>
</dbReference>
<dbReference type="Proteomes" id="UP000007151">
    <property type="component" value="Unassembled WGS sequence"/>
</dbReference>
<proteinExistence type="predicted"/>
<comment type="caution">
    <text evidence="3">The sequence shown here is derived from an EMBL/GenBank/DDBJ whole genome shotgun (WGS) entry which is preliminary data.</text>
</comment>
<sequence length="280" mass="32857">MTYDEIYRGPPGQFIPAIEKEFPDVEAFLTEHPITILQKGNVAKVPLLIGYNNGEGLLYLNRYLESLAVYSKEPSYFVGRYVANQVSPEKLEEFGKRIVRFYAGNKTLTKEDVNALTKIIGDTTYNYNIHRFINSYANFSHPIYMYKFHLDTELNVAKVMFGVGHLKGASHGDELWYLFKNFQNDYLYEKYLRLRAIIYRVSKLWTDFAKTGEPISRNSDEEYWKPFTIKDKEYYNIDDTFSMGYYADKERVEFWDEIYEEAGLPHIKSINVESDDTNLV</sequence>
<dbReference type="EMBL" id="AGBW02008320">
    <property type="protein sequence ID" value="OWR53715.1"/>
    <property type="molecule type" value="Genomic_DNA"/>
</dbReference>
<dbReference type="InParanoid" id="A0A212FJ17"/>
<evidence type="ECO:0000256" key="1">
    <source>
        <dbReference type="ARBA" id="ARBA00023180"/>
    </source>
</evidence>
<evidence type="ECO:0000313" key="4">
    <source>
        <dbReference type="Proteomes" id="UP000007151"/>
    </source>
</evidence>
<dbReference type="SUPFAM" id="SSF53474">
    <property type="entry name" value="alpha/beta-Hydrolases"/>
    <property type="match status" value="1"/>
</dbReference>
<dbReference type="InterPro" id="IPR029058">
    <property type="entry name" value="AB_hydrolase_fold"/>
</dbReference>
<protein>
    <submittedName>
        <fullName evidence="3">Carboxyl/choline esterase CCE017a</fullName>
    </submittedName>
</protein>
<keyword evidence="1" id="KW-0325">Glycoprotein</keyword>
<organism evidence="3 4">
    <name type="scientific">Danaus plexippus plexippus</name>
    <dbReference type="NCBI Taxonomy" id="278856"/>
    <lineage>
        <taxon>Eukaryota</taxon>
        <taxon>Metazoa</taxon>
        <taxon>Ecdysozoa</taxon>
        <taxon>Arthropoda</taxon>
        <taxon>Hexapoda</taxon>
        <taxon>Insecta</taxon>
        <taxon>Pterygota</taxon>
        <taxon>Neoptera</taxon>
        <taxon>Endopterygota</taxon>
        <taxon>Lepidoptera</taxon>
        <taxon>Glossata</taxon>
        <taxon>Ditrysia</taxon>
        <taxon>Papilionoidea</taxon>
        <taxon>Nymphalidae</taxon>
        <taxon>Danainae</taxon>
        <taxon>Danaini</taxon>
        <taxon>Danaina</taxon>
        <taxon>Danaus</taxon>
        <taxon>Danaus</taxon>
    </lineage>
</organism>
<accession>A0A212FJ17</accession>
<evidence type="ECO:0000259" key="2">
    <source>
        <dbReference type="Pfam" id="PF00135"/>
    </source>
</evidence>